<dbReference type="InterPro" id="IPR036249">
    <property type="entry name" value="Thioredoxin-like_sf"/>
</dbReference>
<dbReference type="InterPro" id="IPR024706">
    <property type="entry name" value="Peroxiredoxin_AhpC-typ"/>
</dbReference>
<dbReference type="EMBL" id="JALIEB010000001">
    <property type="protein sequence ID" value="MCV3270162.1"/>
    <property type="molecule type" value="Genomic_DNA"/>
</dbReference>
<evidence type="ECO:0000256" key="1">
    <source>
        <dbReference type="ARBA" id="ARBA00009796"/>
    </source>
</evidence>
<dbReference type="Pfam" id="PF10417">
    <property type="entry name" value="1-cysPrx_C"/>
    <property type="match status" value="1"/>
</dbReference>
<sequence>MGRTSHLSAAFTERGVKPIELSTDTVDEHLKWIDDVNDTQNTTLRFTIVADPHLRIATLYEMIHPAQSETAAVRSVLVVDNAKALRLTMTYPMSVGRNFDEILRVIDALTTAGRAGVALPANWRPGDHAIIPPRVSDADAQIRFPQGFETIPPYPRTVDISG</sequence>
<dbReference type="PIRSF" id="PIRSF000239">
    <property type="entry name" value="AHPC"/>
    <property type="match status" value="1"/>
</dbReference>
<feature type="domain" description="Alkyl hydroperoxide reductase subunit C/ Thiol specific antioxidant" evidence="5">
    <location>
        <begin position="7"/>
        <end position="86"/>
    </location>
</feature>
<dbReference type="Gene3D" id="3.30.1020.10">
    <property type="entry name" value="Antioxidant, Horf6, Chain A, domain2"/>
    <property type="match status" value="1"/>
</dbReference>
<dbReference type="PANTHER" id="PTHR10681:SF128">
    <property type="entry name" value="THIOREDOXIN-DEPENDENT PEROXIDE REDUCTASE, MITOCHONDRIAL"/>
    <property type="match status" value="1"/>
</dbReference>
<evidence type="ECO:0000259" key="6">
    <source>
        <dbReference type="Pfam" id="PF10417"/>
    </source>
</evidence>
<dbReference type="InterPro" id="IPR050217">
    <property type="entry name" value="Peroxiredoxin"/>
</dbReference>
<accession>A0ABT3B9A5</accession>
<proteinExistence type="inferred from homology"/>
<evidence type="ECO:0000256" key="2">
    <source>
        <dbReference type="ARBA" id="ARBA00023002"/>
    </source>
</evidence>
<dbReference type="SUPFAM" id="SSF52833">
    <property type="entry name" value="Thioredoxin-like"/>
    <property type="match status" value="1"/>
</dbReference>
<dbReference type="Gene3D" id="3.40.30.10">
    <property type="entry name" value="Glutaredoxin"/>
    <property type="match status" value="1"/>
</dbReference>
<comment type="function">
    <text evidence="4">Thiol-specific peroxidase that catalyzes the reduction of hydrogen peroxide and organic hydroperoxides to water and alcohols, respectively. Plays a role in cell protection against oxidative stress by detoxifying peroxides.</text>
</comment>
<comment type="caution">
    <text evidence="7">The sequence shown here is derived from an EMBL/GenBank/DDBJ whole genome shotgun (WGS) entry which is preliminary data.</text>
</comment>
<dbReference type="PANTHER" id="PTHR10681">
    <property type="entry name" value="THIOREDOXIN PEROXIDASE"/>
    <property type="match status" value="1"/>
</dbReference>
<keyword evidence="8" id="KW-1185">Reference proteome</keyword>
<keyword evidence="2" id="KW-0560">Oxidoreductase</keyword>
<dbReference type="Proteomes" id="UP001208690">
    <property type="component" value="Unassembled WGS sequence"/>
</dbReference>
<gene>
    <name evidence="7" type="ORF">MUB52_01855</name>
</gene>
<reference evidence="7 8" key="1">
    <citation type="submission" date="2022-04" db="EMBL/GenBank/DDBJ databases">
        <title>Roseobacter sp. WL0113 is a bacterium isolated from neritic sediment.</title>
        <authorList>
            <person name="Wang L."/>
            <person name="He W."/>
            <person name="Zhang D.-F."/>
        </authorList>
    </citation>
    <scope>NUCLEOTIDE SEQUENCE [LARGE SCALE GENOMIC DNA]</scope>
    <source>
        <strain evidence="7 8">WL0113</strain>
    </source>
</reference>
<organism evidence="7 8">
    <name type="scientific">Roseobacter sinensis</name>
    <dbReference type="NCBI Taxonomy" id="2931391"/>
    <lineage>
        <taxon>Bacteria</taxon>
        <taxon>Pseudomonadati</taxon>
        <taxon>Pseudomonadota</taxon>
        <taxon>Alphaproteobacteria</taxon>
        <taxon>Rhodobacterales</taxon>
        <taxon>Roseobacteraceae</taxon>
        <taxon>Roseobacter</taxon>
    </lineage>
</organism>
<feature type="domain" description="Peroxiredoxin C-terminal" evidence="6">
    <location>
        <begin position="111"/>
        <end position="144"/>
    </location>
</feature>
<dbReference type="InterPro" id="IPR019479">
    <property type="entry name" value="Peroxiredoxin_C"/>
</dbReference>
<dbReference type="Pfam" id="PF00578">
    <property type="entry name" value="AhpC-TSA"/>
    <property type="match status" value="1"/>
</dbReference>
<evidence type="ECO:0000256" key="4">
    <source>
        <dbReference type="ARBA" id="ARBA00037420"/>
    </source>
</evidence>
<comment type="similarity">
    <text evidence="1">Belongs to the peroxiredoxin family. AhpC/Prx1 subfamily.</text>
</comment>
<evidence type="ECO:0000259" key="5">
    <source>
        <dbReference type="Pfam" id="PF00578"/>
    </source>
</evidence>
<evidence type="ECO:0000313" key="7">
    <source>
        <dbReference type="EMBL" id="MCV3270162.1"/>
    </source>
</evidence>
<dbReference type="InterPro" id="IPR000866">
    <property type="entry name" value="AhpC/TSA"/>
</dbReference>
<protein>
    <recommendedName>
        <fullName evidence="3">Thioredoxin peroxidase</fullName>
    </recommendedName>
</protein>
<evidence type="ECO:0000313" key="8">
    <source>
        <dbReference type="Proteomes" id="UP001208690"/>
    </source>
</evidence>
<evidence type="ECO:0000256" key="3">
    <source>
        <dbReference type="ARBA" id="ARBA00032824"/>
    </source>
</evidence>
<name>A0ABT3B9A5_9RHOB</name>